<dbReference type="Proteomes" id="UP000746612">
    <property type="component" value="Unassembled WGS sequence"/>
</dbReference>
<feature type="region of interest" description="Disordered" evidence="1">
    <location>
        <begin position="43"/>
        <end position="84"/>
    </location>
</feature>
<reference evidence="2" key="1">
    <citation type="submission" date="2021-03" db="EMBL/GenBank/DDBJ databases">
        <authorList>
            <person name="Alouane T."/>
            <person name="Langin T."/>
            <person name="Bonhomme L."/>
        </authorList>
    </citation>
    <scope>NUCLEOTIDE SEQUENCE</scope>
    <source>
        <strain evidence="2">MDC_Fg202</strain>
    </source>
</reference>
<gene>
    <name evidence="2" type="ORF">MDCFG202_LOCUS369274</name>
</gene>
<dbReference type="AlphaFoldDB" id="A0A4U9F3Q1"/>
<proteinExistence type="predicted"/>
<accession>A0A4U9F3Q1</accession>
<name>A0A4U9F3Q1_GIBZA</name>
<dbReference type="EMBL" id="CAJPIJ010000153">
    <property type="protein sequence ID" value="CAG1993564.1"/>
    <property type="molecule type" value="Genomic_DNA"/>
</dbReference>
<sequence length="84" mass="9133">MAVSNPLVGSVPLYAGLGFTESTPSVTHPEYYVKVPAYRSGISTGPLLTTASQASPSNRDNKKKKKNTMAYRQRRRRTSSLSDG</sequence>
<feature type="compositionally biased region" description="Polar residues" evidence="1">
    <location>
        <begin position="43"/>
        <end position="58"/>
    </location>
</feature>
<comment type="caution">
    <text evidence="2">The sequence shown here is derived from an EMBL/GenBank/DDBJ whole genome shotgun (WGS) entry which is preliminary data.</text>
</comment>
<organism evidence="2 3">
    <name type="scientific">Gibberella zeae</name>
    <name type="common">Wheat head blight fungus</name>
    <name type="synonym">Fusarium graminearum</name>
    <dbReference type="NCBI Taxonomy" id="5518"/>
    <lineage>
        <taxon>Eukaryota</taxon>
        <taxon>Fungi</taxon>
        <taxon>Dikarya</taxon>
        <taxon>Ascomycota</taxon>
        <taxon>Pezizomycotina</taxon>
        <taxon>Sordariomycetes</taxon>
        <taxon>Hypocreomycetidae</taxon>
        <taxon>Hypocreales</taxon>
        <taxon>Nectriaceae</taxon>
        <taxon>Fusarium</taxon>
    </lineage>
</organism>
<protein>
    <submittedName>
        <fullName evidence="2">Uncharacterized protein</fullName>
    </submittedName>
</protein>
<feature type="compositionally biased region" description="Basic residues" evidence="1">
    <location>
        <begin position="61"/>
        <end position="78"/>
    </location>
</feature>
<evidence type="ECO:0000256" key="1">
    <source>
        <dbReference type="SAM" id="MobiDB-lite"/>
    </source>
</evidence>
<evidence type="ECO:0000313" key="3">
    <source>
        <dbReference type="Proteomes" id="UP000746612"/>
    </source>
</evidence>
<evidence type="ECO:0000313" key="2">
    <source>
        <dbReference type="EMBL" id="CAG1993564.1"/>
    </source>
</evidence>